<dbReference type="Proteomes" id="UP000736335">
    <property type="component" value="Unassembled WGS sequence"/>
</dbReference>
<evidence type="ECO:0000313" key="1">
    <source>
        <dbReference type="EMBL" id="KAF9784454.1"/>
    </source>
</evidence>
<sequence length="389" mass="43154">MQQDFSNLLPKFKALRNVLTPINKLPPVEGFAASRQREEDPRRRIVGETFSTHRTNEIPATQAAHPSTSAAGPVPSTLLTGNLPNLRPFALQGLASDLENFVLPNLTHFEMSGVTSSPISISLANLLAFFERSPLLEAVRIDFHGDCVHDAPSQKRVSLKALKTCYISGFGLVGHGGNSLLARLELPKGVDVTVMLFIQDGSPNPIAQAIPPYPDSLPLMAGFSGENGKVTVMARWPITNPNLDNLLVGSIQSFLPFPTDEVEEIYIQGYQAPRDSYLPASRAFESLPNLQYILMLHRDTTSILRGLRNPARYLTMPKLRRMELCLDPQREVFGEELMELVRYRESNGARFEEVSITSPKVVVPVPDVMALKPYVELVEYKMDDSIPSF</sequence>
<name>A0A9P6HD31_9AGAM</name>
<dbReference type="AlphaFoldDB" id="A0A9P6HD31"/>
<accession>A0A9P6HD31</accession>
<keyword evidence="2" id="KW-1185">Reference proteome</keyword>
<protein>
    <submittedName>
        <fullName evidence="1">Uncharacterized protein</fullName>
    </submittedName>
</protein>
<dbReference type="EMBL" id="WIUZ02000008">
    <property type="protein sequence ID" value="KAF9784454.1"/>
    <property type="molecule type" value="Genomic_DNA"/>
</dbReference>
<comment type="caution">
    <text evidence="1">The sequence shown here is derived from an EMBL/GenBank/DDBJ whole genome shotgun (WGS) entry which is preliminary data.</text>
</comment>
<organism evidence="1 2">
    <name type="scientific">Thelephora terrestris</name>
    <dbReference type="NCBI Taxonomy" id="56493"/>
    <lineage>
        <taxon>Eukaryota</taxon>
        <taxon>Fungi</taxon>
        <taxon>Dikarya</taxon>
        <taxon>Basidiomycota</taxon>
        <taxon>Agaricomycotina</taxon>
        <taxon>Agaricomycetes</taxon>
        <taxon>Thelephorales</taxon>
        <taxon>Thelephoraceae</taxon>
        <taxon>Thelephora</taxon>
    </lineage>
</organism>
<reference evidence="1" key="1">
    <citation type="journal article" date="2020" name="Nat. Commun.">
        <title>Large-scale genome sequencing of mycorrhizal fungi provides insights into the early evolution of symbiotic traits.</title>
        <authorList>
            <person name="Miyauchi S."/>
            <person name="Kiss E."/>
            <person name="Kuo A."/>
            <person name="Drula E."/>
            <person name="Kohler A."/>
            <person name="Sanchez-Garcia M."/>
            <person name="Morin E."/>
            <person name="Andreopoulos B."/>
            <person name="Barry K.W."/>
            <person name="Bonito G."/>
            <person name="Buee M."/>
            <person name="Carver A."/>
            <person name="Chen C."/>
            <person name="Cichocki N."/>
            <person name="Clum A."/>
            <person name="Culley D."/>
            <person name="Crous P.W."/>
            <person name="Fauchery L."/>
            <person name="Girlanda M."/>
            <person name="Hayes R.D."/>
            <person name="Keri Z."/>
            <person name="LaButti K."/>
            <person name="Lipzen A."/>
            <person name="Lombard V."/>
            <person name="Magnuson J."/>
            <person name="Maillard F."/>
            <person name="Murat C."/>
            <person name="Nolan M."/>
            <person name="Ohm R.A."/>
            <person name="Pangilinan J."/>
            <person name="Pereira M.F."/>
            <person name="Perotto S."/>
            <person name="Peter M."/>
            <person name="Pfister S."/>
            <person name="Riley R."/>
            <person name="Sitrit Y."/>
            <person name="Stielow J.B."/>
            <person name="Szollosi G."/>
            <person name="Zifcakova L."/>
            <person name="Stursova M."/>
            <person name="Spatafora J.W."/>
            <person name="Tedersoo L."/>
            <person name="Vaario L.M."/>
            <person name="Yamada A."/>
            <person name="Yan M."/>
            <person name="Wang P."/>
            <person name="Xu J."/>
            <person name="Bruns T."/>
            <person name="Baldrian P."/>
            <person name="Vilgalys R."/>
            <person name="Dunand C."/>
            <person name="Henrissat B."/>
            <person name="Grigoriev I.V."/>
            <person name="Hibbett D."/>
            <person name="Nagy L.G."/>
            <person name="Martin F.M."/>
        </authorList>
    </citation>
    <scope>NUCLEOTIDE SEQUENCE</scope>
    <source>
        <strain evidence="1">UH-Tt-Lm1</strain>
    </source>
</reference>
<dbReference type="OrthoDB" id="3268380at2759"/>
<gene>
    <name evidence="1" type="ORF">BJ322DRAFT_1109163</name>
</gene>
<reference evidence="1" key="2">
    <citation type="submission" date="2020-11" db="EMBL/GenBank/DDBJ databases">
        <authorList>
            <consortium name="DOE Joint Genome Institute"/>
            <person name="Kuo A."/>
            <person name="Miyauchi S."/>
            <person name="Kiss E."/>
            <person name="Drula E."/>
            <person name="Kohler A."/>
            <person name="Sanchez-Garcia M."/>
            <person name="Andreopoulos B."/>
            <person name="Barry K.W."/>
            <person name="Bonito G."/>
            <person name="Buee M."/>
            <person name="Carver A."/>
            <person name="Chen C."/>
            <person name="Cichocki N."/>
            <person name="Clum A."/>
            <person name="Culley D."/>
            <person name="Crous P.W."/>
            <person name="Fauchery L."/>
            <person name="Girlanda M."/>
            <person name="Hayes R."/>
            <person name="Keri Z."/>
            <person name="Labutti K."/>
            <person name="Lipzen A."/>
            <person name="Lombard V."/>
            <person name="Magnuson J."/>
            <person name="Maillard F."/>
            <person name="Morin E."/>
            <person name="Murat C."/>
            <person name="Nolan M."/>
            <person name="Ohm R."/>
            <person name="Pangilinan J."/>
            <person name="Pereira M."/>
            <person name="Perotto S."/>
            <person name="Peter M."/>
            <person name="Riley R."/>
            <person name="Sitrit Y."/>
            <person name="Stielow B."/>
            <person name="Szollosi G."/>
            <person name="Zifcakova L."/>
            <person name="Stursova M."/>
            <person name="Spatafora J.W."/>
            <person name="Tedersoo L."/>
            <person name="Vaario L.-M."/>
            <person name="Yamada A."/>
            <person name="Yan M."/>
            <person name="Wang P."/>
            <person name="Xu J."/>
            <person name="Bruns T."/>
            <person name="Baldrian P."/>
            <person name="Vilgalys R."/>
            <person name="Henrissat B."/>
            <person name="Grigoriev I.V."/>
            <person name="Hibbett D."/>
            <person name="Nagy L.G."/>
            <person name="Martin F.M."/>
        </authorList>
    </citation>
    <scope>NUCLEOTIDE SEQUENCE</scope>
    <source>
        <strain evidence="1">UH-Tt-Lm1</strain>
    </source>
</reference>
<evidence type="ECO:0000313" key="2">
    <source>
        <dbReference type="Proteomes" id="UP000736335"/>
    </source>
</evidence>
<proteinExistence type="predicted"/>